<dbReference type="Pfam" id="PF00512">
    <property type="entry name" value="HisKA"/>
    <property type="match status" value="1"/>
</dbReference>
<proteinExistence type="predicted"/>
<dbReference type="GO" id="GO:0016020">
    <property type="term" value="C:membrane"/>
    <property type="evidence" value="ECO:0007669"/>
    <property type="project" value="UniProtKB-SubCell"/>
</dbReference>
<evidence type="ECO:0000256" key="3">
    <source>
        <dbReference type="ARBA" id="ARBA00012438"/>
    </source>
</evidence>
<evidence type="ECO:0000256" key="11">
    <source>
        <dbReference type="SAM" id="Phobius"/>
    </source>
</evidence>
<dbReference type="Gene3D" id="6.10.340.10">
    <property type="match status" value="1"/>
</dbReference>
<dbReference type="EC" id="2.7.13.3" evidence="3"/>
<evidence type="ECO:0000256" key="4">
    <source>
        <dbReference type="ARBA" id="ARBA00022553"/>
    </source>
</evidence>
<dbReference type="AlphaFoldDB" id="A0AAE9ZTH6"/>
<dbReference type="RefSeq" id="WP_330930681.1">
    <property type="nucleotide sequence ID" value="NZ_CP119075.1"/>
</dbReference>
<keyword evidence="9" id="KW-0902">Two-component regulatory system</keyword>
<dbReference type="PANTHER" id="PTHR45436">
    <property type="entry name" value="SENSOR HISTIDINE KINASE YKOH"/>
    <property type="match status" value="1"/>
</dbReference>
<keyword evidence="4" id="KW-0597">Phosphoprotein</keyword>
<dbReference type="SMART" id="SM00304">
    <property type="entry name" value="HAMP"/>
    <property type="match status" value="1"/>
</dbReference>
<dbReference type="PROSITE" id="PS50885">
    <property type="entry name" value="HAMP"/>
    <property type="match status" value="1"/>
</dbReference>
<dbReference type="SMART" id="SM00388">
    <property type="entry name" value="HisKA"/>
    <property type="match status" value="1"/>
</dbReference>
<reference evidence="14" key="1">
    <citation type="submission" date="2023-03" db="EMBL/GenBank/DDBJ databases">
        <title>Lomoglobus Profundus gen. nov., sp. nov., a novel member of the phylum Verrucomicrobia, isolated from deep-marine sediment of South China Sea.</title>
        <authorList>
            <person name="Ahmad T."/>
            <person name="Ishaq S.E."/>
            <person name="Wang F."/>
        </authorList>
    </citation>
    <scope>NUCLEOTIDE SEQUENCE</scope>
    <source>
        <strain evidence="14">LMO-M01</strain>
    </source>
</reference>
<evidence type="ECO:0000256" key="5">
    <source>
        <dbReference type="ARBA" id="ARBA00022679"/>
    </source>
</evidence>
<gene>
    <name evidence="14" type="ORF">PXH66_16685</name>
</gene>
<feature type="transmembrane region" description="Helical" evidence="11">
    <location>
        <begin position="6"/>
        <end position="27"/>
    </location>
</feature>
<evidence type="ECO:0000259" key="13">
    <source>
        <dbReference type="PROSITE" id="PS50885"/>
    </source>
</evidence>
<name>A0AAE9ZTH6_9BACT</name>
<evidence type="ECO:0000256" key="9">
    <source>
        <dbReference type="ARBA" id="ARBA00023012"/>
    </source>
</evidence>
<dbReference type="InterPro" id="IPR005467">
    <property type="entry name" value="His_kinase_dom"/>
</dbReference>
<dbReference type="PROSITE" id="PS50109">
    <property type="entry name" value="HIS_KIN"/>
    <property type="match status" value="1"/>
</dbReference>
<sequence length="463" mass="50938">MKIRTAIFGTYALASAVGLAVLMRFILAEVRPRYESSMKVTMQEAASLLAVTLAAQKTEDWPQVFERLKYASRGLRVRVEDENGDVLFDSRPEAERLVLNPAPIRYKSVKSASSQMIDGRPLSTTGELVVSAPIMVTGGENLGRLFLARPLRTVNEFVWSERLKLVTGASLVALVMLGLGWWLANRLTRSLERLAGYAAAVRDGVDVKPPVTKAREIEALGEAFEGMRRTLEGKDYVEHYTHNLAHELKAPLSAIRGAAELMQEREMSEADRARFLRNLQAESVRIQGIIDRMLRLTALESRQGLEAPSEVDFVGVIREAVTSLAVPAEHAGVKVSFDDRTAGAARVHGERFLLLQAVVNLVQNAIEFSPEGATVSITCVSAPEGSWRVDVCDGGPGIPDFAEGRVFERFFSMPRPRSRRKSTGLGLSFVSEICRRHRGEVGLTNRTDAAGARAWLRFPPPAG</sequence>
<dbReference type="Gene3D" id="1.10.287.130">
    <property type="match status" value="1"/>
</dbReference>
<keyword evidence="14" id="KW-0547">Nucleotide-binding</keyword>
<dbReference type="InterPro" id="IPR003661">
    <property type="entry name" value="HisK_dim/P_dom"/>
</dbReference>
<dbReference type="InterPro" id="IPR036097">
    <property type="entry name" value="HisK_dim/P_sf"/>
</dbReference>
<keyword evidence="5" id="KW-0808">Transferase</keyword>
<keyword evidence="14" id="KW-0067">ATP-binding</keyword>
<dbReference type="Proteomes" id="UP001218638">
    <property type="component" value="Chromosome"/>
</dbReference>
<accession>A0AAE9ZTH6</accession>
<protein>
    <recommendedName>
        <fullName evidence="3">histidine kinase</fullName>
        <ecNumber evidence="3">2.7.13.3</ecNumber>
    </recommendedName>
</protein>
<evidence type="ECO:0000256" key="7">
    <source>
        <dbReference type="ARBA" id="ARBA00022777"/>
    </source>
</evidence>
<evidence type="ECO:0000256" key="10">
    <source>
        <dbReference type="ARBA" id="ARBA00023136"/>
    </source>
</evidence>
<dbReference type="InterPro" id="IPR036890">
    <property type="entry name" value="HATPase_C_sf"/>
</dbReference>
<feature type="domain" description="HAMP" evidence="13">
    <location>
        <begin position="185"/>
        <end position="236"/>
    </location>
</feature>
<dbReference type="InterPro" id="IPR003594">
    <property type="entry name" value="HATPase_dom"/>
</dbReference>
<keyword evidence="6 11" id="KW-0812">Transmembrane</keyword>
<dbReference type="KEGG" id="slom:PXH66_16685"/>
<evidence type="ECO:0000256" key="6">
    <source>
        <dbReference type="ARBA" id="ARBA00022692"/>
    </source>
</evidence>
<feature type="domain" description="Histidine kinase" evidence="12">
    <location>
        <begin position="243"/>
        <end position="462"/>
    </location>
</feature>
<feature type="transmembrane region" description="Helical" evidence="11">
    <location>
        <begin position="165"/>
        <end position="184"/>
    </location>
</feature>
<evidence type="ECO:0000256" key="2">
    <source>
        <dbReference type="ARBA" id="ARBA00004370"/>
    </source>
</evidence>
<dbReference type="PANTHER" id="PTHR45436:SF10">
    <property type="entry name" value="HISTIDINE KINASE"/>
    <property type="match status" value="1"/>
</dbReference>
<dbReference type="SUPFAM" id="SSF47384">
    <property type="entry name" value="Homodimeric domain of signal transducing histidine kinase"/>
    <property type="match status" value="1"/>
</dbReference>
<keyword evidence="7" id="KW-0418">Kinase</keyword>
<evidence type="ECO:0000313" key="14">
    <source>
        <dbReference type="EMBL" id="WED63976.1"/>
    </source>
</evidence>
<dbReference type="EMBL" id="CP119075">
    <property type="protein sequence ID" value="WED63976.1"/>
    <property type="molecule type" value="Genomic_DNA"/>
</dbReference>
<dbReference type="InterPro" id="IPR004358">
    <property type="entry name" value="Sig_transdc_His_kin-like_C"/>
</dbReference>
<keyword evidence="8 11" id="KW-1133">Transmembrane helix</keyword>
<dbReference type="GO" id="GO:0005524">
    <property type="term" value="F:ATP binding"/>
    <property type="evidence" value="ECO:0007669"/>
    <property type="project" value="UniProtKB-KW"/>
</dbReference>
<dbReference type="SUPFAM" id="SSF55874">
    <property type="entry name" value="ATPase domain of HSP90 chaperone/DNA topoisomerase II/histidine kinase"/>
    <property type="match status" value="1"/>
</dbReference>
<dbReference type="Gene3D" id="3.30.565.10">
    <property type="entry name" value="Histidine kinase-like ATPase, C-terminal domain"/>
    <property type="match status" value="1"/>
</dbReference>
<dbReference type="PRINTS" id="PR00344">
    <property type="entry name" value="BCTRLSENSOR"/>
</dbReference>
<keyword evidence="10 11" id="KW-0472">Membrane</keyword>
<dbReference type="CDD" id="cd00082">
    <property type="entry name" value="HisKA"/>
    <property type="match status" value="1"/>
</dbReference>
<evidence type="ECO:0000259" key="12">
    <source>
        <dbReference type="PROSITE" id="PS50109"/>
    </source>
</evidence>
<dbReference type="Pfam" id="PF00672">
    <property type="entry name" value="HAMP"/>
    <property type="match status" value="1"/>
</dbReference>
<evidence type="ECO:0000256" key="1">
    <source>
        <dbReference type="ARBA" id="ARBA00000085"/>
    </source>
</evidence>
<dbReference type="SMART" id="SM00387">
    <property type="entry name" value="HATPase_c"/>
    <property type="match status" value="1"/>
</dbReference>
<dbReference type="GO" id="GO:0000155">
    <property type="term" value="F:phosphorelay sensor kinase activity"/>
    <property type="evidence" value="ECO:0007669"/>
    <property type="project" value="InterPro"/>
</dbReference>
<evidence type="ECO:0000313" key="15">
    <source>
        <dbReference type="Proteomes" id="UP001218638"/>
    </source>
</evidence>
<organism evidence="14 15">
    <name type="scientific">Synoicihabitans lomoniglobus</name>
    <dbReference type="NCBI Taxonomy" id="2909285"/>
    <lineage>
        <taxon>Bacteria</taxon>
        <taxon>Pseudomonadati</taxon>
        <taxon>Verrucomicrobiota</taxon>
        <taxon>Opitutia</taxon>
        <taxon>Opitutales</taxon>
        <taxon>Opitutaceae</taxon>
        <taxon>Synoicihabitans</taxon>
    </lineage>
</organism>
<comment type="catalytic activity">
    <reaction evidence="1">
        <text>ATP + protein L-histidine = ADP + protein N-phospho-L-histidine.</text>
        <dbReference type="EC" id="2.7.13.3"/>
    </reaction>
</comment>
<dbReference type="InterPro" id="IPR050428">
    <property type="entry name" value="TCS_sensor_his_kinase"/>
</dbReference>
<comment type="subcellular location">
    <subcellularLocation>
        <location evidence="2">Membrane</location>
    </subcellularLocation>
</comment>
<evidence type="ECO:0000256" key="8">
    <source>
        <dbReference type="ARBA" id="ARBA00022989"/>
    </source>
</evidence>
<dbReference type="Pfam" id="PF02518">
    <property type="entry name" value="HATPase_c"/>
    <property type="match status" value="1"/>
</dbReference>
<dbReference type="InterPro" id="IPR003660">
    <property type="entry name" value="HAMP_dom"/>
</dbReference>
<keyword evidence="15" id="KW-1185">Reference proteome</keyword>